<dbReference type="EMBL" id="KN823014">
    <property type="protein sequence ID" value="KIO27081.1"/>
    <property type="molecule type" value="Genomic_DNA"/>
</dbReference>
<feature type="region of interest" description="Disordered" evidence="1">
    <location>
        <begin position="1"/>
        <end position="43"/>
    </location>
</feature>
<keyword evidence="3" id="KW-1185">Reference proteome</keyword>
<feature type="compositionally biased region" description="Polar residues" evidence="1">
    <location>
        <begin position="1"/>
        <end position="10"/>
    </location>
</feature>
<evidence type="ECO:0000256" key="1">
    <source>
        <dbReference type="SAM" id="MobiDB-lite"/>
    </source>
</evidence>
<proteinExistence type="predicted"/>
<dbReference type="AlphaFoldDB" id="A0A0C3QJ73"/>
<gene>
    <name evidence="2" type="ORF">M407DRAFT_23623</name>
</gene>
<accession>A0A0C3QJ73</accession>
<evidence type="ECO:0000313" key="2">
    <source>
        <dbReference type="EMBL" id="KIO27081.1"/>
    </source>
</evidence>
<evidence type="ECO:0000313" key="3">
    <source>
        <dbReference type="Proteomes" id="UP000054248"/>
    </source>
</evidence>
<dbReference type="OrthoDB" id="27073at2759"/>
<sequence length="402" mass="44806">MDSAGQNFPFNGSRGHVTPSYPNEHQDQPQVKKPSPPQTIPRPIIYIPSQIHPAGILPPSALGIHLPIRTAHQTDDLAAVMDYLQPAFQHLLRTNLSYVLRESLDRPLIHPTYAQSVQDLVQMLQTQHQREGHLSALQTGEEIMKRMDANFQGACTQWKGFLLHAASTSPGTGLEGAMGLTSAVKGKRFLDLYLPASGYFRDNVKVMDFMMSPLNSHYVCLKDASRGGYSWMNEDERKYVDQATPIDNASRKSATAKKGNKGEHVNQSERLRRIDEVLCKWGYEPERGGGTKERAEAILCAQAATTTEVAIPVIAAAMRRWRLELLEPLLVEMPTLGNIDHNMSGGPTPPERGVFWDVLEYVRTVQNLRQKQVLAAELVLSFNNAGISPFHKIVQELEALLD</sequence>
<organism evidence="2 3">
    <name type="scientific">Tulasnella calospora MUT 4182</name>
    <dbReference type="NCBI Taxonomy" id="1051891"/>
    <lineage>
        <taxon>Eukaryota</taxon>
        <taxon>Fungi</taxon>
        <taxon>Dikarya</taxon>
        <taxon>Basidiomycota</taxon>
        <taxon>Agaricomycotina</taxon>
        <taxon>Agaricomycetes</taxon>
        <taxon>Cantharellales</taxon>
        <taxon>Tulasnellaceae</taxon>
        <taxon>Tulasnella</taxon>
    </lineage>
</organism>
<dbReference type="Proteomes" id="UP000054248">
    <property type="component" value="Unassembled WGS sequence"/>
</dbReference>
<name>A0A0C3QJ73_9AGAM</name>
<feature type="region of interest" description="Disordered" evidence="1">
    <location>
        <begin position="246"/>
        <end position="267"/>
    </location>
</feature>
<protein>
    <submittedName>
        <fullName evidence="2">Uncharacterized protein</fullName>
    </submittedName>
</protein>
<dbReference type="HOGENOM" id="CLU_685489_0_0_1"/>
<reference evidence="2 3" key="1">
    <citation type="submission" date="2014-04" db="EMBL/GenBank/DDBJ databases">
        <authorList>
            <consortium name="DOE Joint Genome Institute"/>
            <person name="Kuo A."/>
            <person name="Girlanda M."/>
            <person name="Perotto S."/>
            <person name="Kohler A."/>
            <person name="Nagy L.G."/>
            <person name="Floudas D."/>
            <person name="Copeland A."/>
            <person name="Barry K.W."/>
            <person name="Cichocki N."/>
            <person name="Veneault-Fourrey C."/>
            <person name="LaButti K."/>
            <person name="Lindquist E.A."/>
            <person name="Lipzen A."/>
            <person name="Lundell T."/>
            <person name="Morin E."/>
            <person name="Murat C."/>
            <person name="Sun H."/>
            <person name="Tunlid A."/>
            <person name="Henrissat B."/>
            <person name="Grigoriev I.V."/>
            <person name="Hibbett D.S."/>
            <person name="Martin F."/>
            <person name="Nordberg H.P."/>
            <person name="Cantor M.N."/>
            <person name="Hua S.X."/>
        </authorList>
    </citation>
    <scope>NUCLEOTIDE SEQUENCE [LARGE SCALE GENOMIC DNA]</scope>
    <source>
        <strain evidence="2 3">MUT 4182</strain>
    </source>
</reference>
<reference evidence="3" key="2">
    <citation type="submission" date="2015-01" db="EMBL/GenBank/DDBJ databases">
        <title>Evolutionary Origins and Diversification of the Mycorrhizal Mutualists.</title>
        <authorList>
            <consortium name="DOE Joint Genome Institute"/>
            <consortium name="Mycorrhizal Genomics Consortium"/>
            <person name="Kohler A."/>
            <person name="Kuo A."/>
            <person name="Nagy L.G."/>
            <person name="Floudas D."/>
            <person name="Copeland A."/>
            <person name="Barry K.W."/>
            <person name="Cichocki N."/>
            <person name="Veneault-Fourrey C."/>
            <person name="LaButti K."/>
            <person name="Lindquist E.A."/>
            <person name="Lipzen A."/>
            <person name="Lundell T."/>
            <person name="Morin E."/>
            <person name="Murat C."/>
            <person name="Riley R."/>
            <person name="Ohm R."/>
            <person name="Sun H."/>
            <person name="Tunlid A."/>
            <person name="Henrissat B."/>
            <person name="Grigoriev I.V."/>
            <person name="Hibbett D.S."/>
            <person name="Martin F."/>
        </authorList>
    </citation>
    <scope>NUCLEOTIDE SEQUENCE [LARGE SCALE GENOMIC DNA]</scope>
    <source>
        <strain evidence="3">MUT 4182</strain>
    </source>
</reference>